<evidence type="ECO:0000256" key="1">
    <source>
        <dbReference type="SAM" id="MobiDB-lite"/>
    </source>
</evidence>
<reference evidence="2 3" key="1">
    <citation type="submission" date="2019-04" db="EMBL/GenBank/DDBJ databases">
        <title>High contiguity whole genome sequence and gene annotation resource for two Venturia nashicola isolates.</title>
        <authorList>
            <person name="Prokchorchik M."/>
            <person name="Won K."/>
            <person name="Lee Y."/>
            <person name="Choi E.D."/>
            <person name="Segonzac C."/>
            <person name="Sohn K.H."/>
        </authorList>
    </citation>
    <scope>NUCLEOTIDE SEQUENCE [LARGE SCALE GENOMIC DNA]</scope>
    <source>
        <strain evidence="2 3">PRI2</strain>
    </source>
</reference>
<dbReference type="EMBL" id="SNSC02000001">
    <property type="protein sequence ID" value="TID27401.1"/>
    <property type="molecule type" value="Genomic_DNA"/>
</dbReference>
<name>A0A4Z1PD06_9PEZI</name>
<protein>
    <submittedName>
        <fullName evidence="2">Uncharacterized protein</fullName>
    </submittedName>
</protein>
<feature type="compositionally biased region" description="Low complexity" evidence="1">
    <location>
        <begin position="13"/>
        <end position="24"/>
    </location>
</feature>
<feature type="compositionally biased region" description="Low complexity" evidence="1">
    <location>
        <begin position="65"/>
        <end position="75"/>
    </location>
</feature>
<comment type="caution">
    <text evidence="2">The sequence shown here is derived from an EMBL/GenBank/DDBJ whole genome shotgun (WGS) entry which is preliminary data.</text>
</comment>
<feature type="region of interest" description="Disordered" evidence="1">
    <location>
        <begin position="63"/>
        <end position="90"/>
    </location>
</feature>
<dbReference type="AlphaFoldDB" id="A0A4Z1PD06"/>
<gene>
    <name evidence="2" type="ORF">E6O75_ATG00168</name>
</gene>
<feature type="region of interest" description="Disordered" evidence="1">
    <location>
        <begin position="1"/>
        <end position="25"/>
    </location>
</feature>
<accession>A0A4Z1PD06</accession>
<organism evidence="2 3">
    <name type="scientific">Venturia nashicola</name>
    <dbReference type="NCBI Taxonomy" id="86259"/>
    <lineage>
        <taxon>Eukaryota</taxon>
        <taxon>Fungi</taxon>
        <taxon>Dikarya</taxon>
        <taxon>Ascomycota</taxon>
        <taxon>Pezizomycotina</taxon>
        <taxon>Dothideomycetes</taxon>
        <taxon>Pleosporomycetidae</taxon>
        <taxon>Venturiales</taxon>
        <taxon>Venturiaceae</taxon>
        <taxon>Venturia</taxon>
    </lineage>
</organism>
<dbReference type="Proteomes" id="UP000298493">
    <property type="component" value="Unassembled WGS sequence"/>
</dbReference>
<evidence type="ECO:0000313" key="3">
    <source>
        <dbReference type="Proteomes" id="UP000298493"/>
    </source>
</evidence>
<keyword evidence="3" id="KW-1185">Reference proteome</keyword>
<proteinExistence type="predicted"/>
<sequence>MARTHAPRDCEPSSSDAESLLSLEAEADEHYPFDGQLIDMGFGDDIEDSFALQRAQWDNLERRSSTLLKSQQSTTPASRNNKKRAGSPISRWSRHYSLDLGHDRDAAVMKRF</sequence>
<evidence type="ECO:0000313" key="2">
    <source>
        <dbReference type="EMBL" id="TID27401.1"/>
    </source>
</evidence>
<feature type="compositionally biased region" description="Basic and acidic residues" evidence="1">
    <location>
        <begin position="1"/>
        <end position="11"/>
    </location>
</feature>